<dbReference type="InterPro" id="IPR018171">
    <property type="entry name" value="Pept_tRNA_hydro_CS"/>
</dbReference>
<reference evidence="6 7" key="1">
    <citation type="journal article" date="2018" name="BMC Genomics">
        <title>Comparative genome analyses reveal sequence features reflecting distinct modes of host-adaptation between dicot and monocot powdery mildew.</title>
        <authorList>
            <person name="Wu Y."/>
            <person name="Ma X."/>
            <person name="Pan Z."/>
            <person name="Kale S.D."/>
            <person name="Song Y."/>
            <person name="King H."/>
            <person name="Zhang Q."/>
            <person name="Presley C."/>
            <person name="Deng X."/>
            <person name="Wei C.I."/>
            <person name="Xiao S."/>
        </authorList>
    </citation>
    <scope>NUCLEOTIDE SEQUENCE [LARGE SCALE GENOMIC DNA]</scope>
    <source>
        <strain evidence="6">UCSC1</strain>
    </source>
</reference>
<protein>
    <recommendedName>
        <fullName evidence="1">peptidyl-tRNA hydrolase</fullName>
        <ecNumber evidence="1">3.1.1.29</ecNumber>
    </recommendedName>
</protein>
<comment type="similarity">
    <text evidence="5">Belongs to the PTH family.</text>
</comment>
<dbReference type="NCBIfam" id="TIGR00447">
    <property type="entry name" value="pth"/>
    <property type="match status" value="1"/>
</dbReference>
<sequence length="182" mass="19303">MGGSHILVCSIGNPAPYARTLHSAGHVVLSALASMLSYKIEKARSGGGSLVYVGQEFVLWQSGSFMNVSGTAVAKALKIYGGRQLVVLHDEMELPLGRVKVTSGHASAKGHNGLRSMTTKDYTRIGIGIDRPLSREPDVVAAYVLRKMQGHERSLSRPSAIPSISAPFTAYSGGKPLKGDEV</sequence>
<accession>A0A420J715</accession>
<evidence type="ECO:0000256" key="5">
    <source>
        <dbReference type="ARBA" id="ARBA00038063"/>
    </source>
</evidence>
<keyword evidence="2" id="KW-0820">tRNA-binding</keyword>
<dbReference type="GO" id="GO:0004045">
    <property type="term" value="F:peptidyl-tRNA hydrolase activity"/>
    <property type="evidence" value="ECO:0007669"/>
    <property type="project" value="UniProtKB-EC"/>
</dbReference>
<dbReference type="EMBL" id="MCBR01001347">
    <property type="protein sequence ID" value="RKF82577.1"/>
    <property type="molecule type" value="Genomic_DNA"/>
</dbReference>
<organism evidence="6 7">
    <name type="scientific">Golovinomyces cichoracearum</name>
    <dbReference type="NCBI Taxonomy" id="62708"/>
    <lineage>
        <taxon>Eukaryota</taxon>
        <taxon>Fungi</taxon>
        <taxon>Dikarya</taxon>
        <taxon>Ascomycota</taxon>
        <taxon>Pezizomycotina</taxon>
        <taxon>Leotiomycetes</taxon>
        <taxon>Erysiphales</taxon>
        <taxon>Erysiphaceae</taxon>
        <taxon>Golovinomyces</taxon>
    </lineage>
</organism>
<dbReference type="PANTHER" id="PTHR17224:SF1">
    <property type="entry name" value="PEPTIDYL-TRNA HYDROLASE"/>
    <property type="match status" value="1"/>
</dbReference>
<dbReference type="PANTHER" id="PTHR17224">
    <property type="entry name" value="PEPTIDYL-TRNA HYDROLASE"/>
    <property type="match status" value="1"/>
</dbReference>
<dbReference type="InterPro" id="IPR036416">
    <property type="entry name" value="Pept_tRNA_hydro_sf"/>
</dbReference>
<dbReference type="AlphaFoldDB" id="A0A420J715"/>
<dbReference type="EC" id="3.1.1.29" evidence="1"/>
<dbReference type="SUPFAM" id="SSF53178">
    <property type="entry name" value="Peptidyl-tRNA hydrolase-like"/>
    <property type="match status" value="1"/>
</dbReference>
<dbReference type="OrthoDB" id="1711136at2759"/>
<evidence type="ECO:0000313" key="7">
    <source>
        <dbReference type="Proteomes" id="UP000285405"/>
    </source>
</evidence>
<dbReference type="PROSITE" id="PS01196">
    <property type="entry name" value="PEPT_TRNA_HYDROL_2"/>
    <property type="match status" value="1"/>
</dbReference>
<evidence type="ECO:0000256" key="2">
    <source>
        <dbReference type="ARBA" id="ARBA00022555"/>
    </source>
</evidence>
<dbReference type="Proteomes" id="UP000285405">
    <property type="component" value="Unassembled WGS sequence"/>
</dbReference>
<evidence type="ECO:0000256" key="3">
    <source>
        <dbReference type="ARBA" id="ARBA00022801"/>
    </source>
</evidence>
<dbReference type="Pfam" id="PF01195">
    <property type="entry name" value="Pept_tRNA_hydro"/>
    <property type="match status" value="1"/>
</dbReference>
<proteinExistence type="inferred from homology"/>
<comment type="caution">
    <text evidence="6">The sequence shown here is derived from an EMBL/GenBank/DDBJ whole genome shotgun (WGS) entry which is preliminary data.</text>
</comment>
<keyword evidence="4" id="KW-0694">RNA-binding</keyword>
<evidence type="ECO:0000313" key="6">
    <source>
        <dbReference type="EMBL" id="RKF82577.1"/>
    </source>
</evidence>
<dbReference type="GO" id="GO:0000049">
    <property type="term" value="F:tRNA binding"/>
    <property type="evidence" value="ECO:0007669"/>
    <property type="project" value="UniProtKB-KW"/>
</dbReference>
<dbReference type="InterPro" id="IPR001328">
    <property type="entry name" value="Pept_tRNA_hydro"/>
</dbReference>
<evidence type="ECO:0000256" key="4">
    <source>
        <dbReference type="ARBA" id="ARBA00022884"/>
    </source>
</evidence>
<evidence type="ECO:0000256" key="1">
    <source>
        <dbReference type="ARBA" id="ARBA00013260"/>
    </source>
</evidence>
<dbReference type="Gene3D" id="3.40.50.1470">
    <property type="entry name" value="Peptidyl-tRNA hydrolase"/>
    <property type="match status" value="1"/>
</dbReference>
<keyword evidence="3 6" id="KW-0378">Hydrolase</keyword>
<gene>
    <name evidence="6" type="ORF">GcC1_013044</name>
</gene>
<name>A0A420J715_9PEZI</name>